<proteinExistence type="predicted"/>
<sequence length="180" mass="20725">MSRTSTEAVCLPWQVICELEAQVHHLKEELIQVNSQLKQQLMVLGLLRDEEKQRASQEHQMSTGKLTAEMESMRLDLQRAHTSQMEEAMEKANSRFKHIEEYSNKLAKSTQMVNELQSSITSVREESSRQQLIMDRRLQEAAQRHDEGKRQLIICNHKAITLGFLKLIIGFAVLAILLSI</sequence>
<keyword evidence="1" id="KW-1133">Transmembrane helix</keyword>
<accession>A0A974H185</accession>
<evidence type="ECO:0000313" key="2">
    <source>
        <dbReference type="EMBL" id="OCT60830.1"/>
    </source>
</evidence>
<organism evidence="2 3">
    <name type="scientific">Xenopus laevis</name>
    <name type="common">African clawed frog</name>
    <dbReference type="NCBI Taxonomy" id="8355"/>
    <lineage>
        <taxon>Eukaryota</taxon>
        <taxon>Metazoa</taxon>
        <taxon>Chordata</taxon>
        <taxon>Craniata</taxon>
        <taxon>Vertebrata</taxon>
        <taxon>Euteleostomi</taxon>
        <taxon>Amphibia</taxon>
        <taxon>Batrachia</taxon>
        <taxon>Anura</taxon>
        <taxon>Pipoidea</taxon>
        <taxon>Pipidae</taxon>
        <taxon>Xenopodinae</taxon>
        <taxon>Xenopus</taxon>
        <taxon>Xenopus</taxon>
    </lineage>
</organism>
<name>A0A974H185_XENLA</name>
<feature type="transmembrane region" description="Helical" evidence="1">
    <location>
        <begin position="159"/>
        <end position="178"/>
    </location>
</feature>
<dbReference type="InterPro" id="IPR055310">
    <property type="entry name" value="CEP112"/>
</dbReference>
<evidence type="ECO:0000256" key="1">
    <source>
        <dbReference type="SAM" id="Phobius"/>
    </source>
</evidence>
<dbReference type="Proteomes" id="UP000694892">
    <property type="component" value="Chromosome 9_10S"/>
</dbReference>
<dbReference type="AlphaFoldDB" id="A0A974H185"/>
<protein>
    <submittedName>
        <fullName evidence="2">Uncharacterized protein</fullName>
    </submittedName>
</protein>
<evidence type="ECO:0000313" key="3">
    <source>
        <dbReference type="Proteomes" id="UP000694892"/>
    </source>
</evidence>
<dbReference type="OMA" id="REHSSEM"/>
<reference evidence="3" key="1">
    <citation type="journal article" date="2016" name="Nature">
        <title>Genome evolution in the allotetraploid frog Xenopus laevis.</title>
        <authorList>
            <person name="Session A.M."/>
            <person name="Uno Y."/>
            <person name="Kwon T."/>
            <person name="Chapman J.A."/>
            <person name="Toyoda A."/>
            <person name="Takahashi S."/>
            <person name="Fukui A."/>
            <person name="Hikosaka A."/>
            <person name="Suzuki A."/>
            <person name="Kondo M."/>
            <person name="van Heeringen S.J."/>
            <person name="Quigley I."/>
            <person name="Heinz S."/>
            <person name="Ogino H."/>
            <person name="Ochi H."/>
            <person name="Hellsten U."/>
            <person name="Lyons J.B."/>
            <person name="Simakov O."/>
            <person name="Putnam N."/>
            <person name="Stites J."/>
            <person name="Kuroki Y."/>
            <person name="Tanaka T."/>
            <person name="Michiue T."/>
            <person name="Watanabe M."/>
            <person name="Bogdanovic O."/>
            <person name="Lister R."/>
            <person name="Georgiou G."/>
            <person name="Paranjpe S.S."/>
            <person name="van Kruijsbergen I."/>
            <person name="Shu S."/>
            <person name="Carlson J."/>
            <person name="Kinoshita T."/>
            <person name="Ohta Y."/>
            <person name="Mawaribuchi S."/>
            <person name="Jenkins J."/>
            <person name="Grimwood J."/>
            <person name="Schmutz J."/>
            <person name="Mitros T."/>
            <person name="Mozaffari S.V."/>
            <person name="Suzuki Y."/>
            <person name="Haramoto Y."/>
            <person name="Yamamoto T.S."/>
            <person name="Takagi C."/>
            <person name="Heald R."/>
            <person name="Miller K."/>
            <person name="Haudenschild C."/>
            <person name="Kitzman J."/>
            <person name="Nakayama T."/>
            <person name="Izutsu Y."/>
            <person name="Robert J."/>
            <person name="Fortriede J."/>
            <person name="Burns K."/>
            <person name="Lotay V."/>
            <person name="Karimi K."/>
            <person name="Yasuoka Y."/>
            <person name="Dichmann D.S."/>
            <person name="Flajnik M.F."/>
            <person name="Houston D.W."/>
            <person name="Shendure J."/>
            <person name="DuPasquier L."/>
            <person name="Vize P.D."/>
            <person name="Zorn A.M."/>
            <person name="Ito M."/>
            <person name="Marcotte E.M."/>
            <person name="Wallingford J.B."/>
            <person name="Ito Y."/>
            <person name="Asashima M."/>
            <person name="Ueno N."/>
            <person name="Matsuda Y."/>
            <person name="Veenstra G.J."/>
            <person name="Fujiyama A."/>
            <person name="Harland R.M."/>
            <person name="Taira M."/>
            <person name="Rokhsar D.S."/>
        </authorList>
    </citation>
    <scope>NUCLEOTIDE SEQUENCE [LARGE SCALE GENOMIC DNA]</scope>
    <source>
        <strain evidence="3">J</strain>
    </source>
</reference>
<dbReference type="EMBL" id="CM004483">
    <property type="protein sequence ID" value="OCT60830.1"/>
    <property type="molecule type" value="Genomic_DNA"/>
</dbReference>
<gene>
    <name evidence="2" type="ORF">XELAEV_18046852mg</name>
</gene>
<keyword evidence="1" id="KW-0812">Transmembrane</keyword>
<keyword evidence="1" id="KW-0472">Membrane</keyword>
<dbReference type="PANTHER" id="PTHR18871">
    <property type="entry name" value="CENTROSOMAL PROTEIN OF 112 KDA"/>
    <property type="match status" value="1"/>
</dbReference>
<dbReference type="PANTHER" id="PTHR18871:SF2">
    <property type="entry name" value="CENTROSOMAL PROTEIN OF 112 KDA"/>
    <property type="match status" value="1"/>
</dbReference>